<dbReference type="RefSeq" id="WP_125730195.1">
    <property type="nucleotide sequence ID" value="NZ_AP019314.1"/>
</dbReference>
<name>A0A3G9JQC3_MICVR</name>
<dbReference type="Gene3D" id="1.25.40.10">
    <property type="entry name" value="Tetratricopeptide repeat domain"/>
    <property type="match status" value="1"/>
</dbReference>
<dbReference type="KEGG" id="mvz:myaer102_01660"/>
<dbReference type="AlphaFoldDB" id="A0A3G9JQC3"/>
<accession>A0A3G9JQC3</accession>
<sequence>MASFSKLLIAGTVLLSGGLSPLVMAAEVASAQTTIAQTDTRTQAQQLFNEGMQLFQQGTAESYQQAITKWETALPLWRKLGDKAQEAFINLALGKWMVQQGVRSQSLPSPRKLVIGARDNKSFFY</sequence>
<organism evidence="2 3">
    <name type="scientific">Microcystis viridis NIES-102</name>
    <dbReference type="NCBI Taxonomy" id="213615"/>
    <lineage>
        <taxon>Bacteria</taxon>
        <taxon>Bacillati</taxon>
        <taxon>Cyanobacteriota</taxon>
        <taxon>Cyanophyceae</taxon>
        <taxon>Oscillatoriophycideae</taxon>
        <taxon>Chroococcales</taxon>
        <taxon>Microcystaceae</taxon>
        <taxon>Microcystis</taxon>
    </lineage>
</organism>
<dbReference type="Proteomes" id="UP000278152">
    <property type="component" value="Chromosome"/>
</dbReference>
<evidence type="ECO:0000256" key="1">
    <source>
        <dbReference type="SAM" id="SignalP"/>
    </source>
</evidence>
<reference evidence="2 3" key="1">
    <citation type="submission" date="2018-11" db="EMBL/GenBank/DDBJ databases">
        <title>Complete genome sequence of Microcystis aeruginosa NIES-102.</title>
        <authorList>
            <person name="Yamaguchi H."/>
            <person name="Suzuki S."/>
            <person name="Kawachi M."/>
        </authorList>
    </citation>
    <scope>NUCLEOTIDE SEQUENCE [LARGE SCALE GENOMIC DNA]</scope>
    <source>
        <strain evidence="2 3">NIES-102</strain>
    </source>
</reference>
<dbReference type="InterPro" id="IPR011990">
    <property type="entry name" value="TPR-like_helical_dom_sf"/>
</dbReference>
<proteinExistence type="predicted"/>
<feature type="chain" id="PRO_5018015014" description="Tetratricopeptide repeat protein" evidence="1">
    <location>
        <begin position="26"/>
        <end position="125"/>
    </location>
</feature>
<evidence type="ECO:0000313" key="2">
    <source>
        <dbReference type="EMBL" id="BBH37707.1"/>
    </source>
</evidence>
<evidence type="ECO:0000313" key="3">
    <source>
        <dbReference type="Proteomes" id="UP000278152"/>
    </source>
</evidence>
<dbReference type="EMBL" id="AP019314">
    <property type="protein sequence ID" value="BBH37707.1"/>
    <property type="molecule type" value="Genomic_DNA"/>
</dbReference>
<protein>
    <recommendedName>
        <fullName evidence="4">Tetratricopeptide repeat protein</fullName>
    </recommendedName>
</protein>
<gene>
    <name evidence="2" type="ORF">myaer102_01660</name>
</gene>
<evidence type="ECO:0008006" key="4">
    <source>
        <dbReference type="Google" id="ProtNLM"/>
    </source>
</evidence>
<keyword evidence="1" id="KW-0732">Signal</keyword>
<feature type="signal peptide" evidence="1">
    <location>
        <begin position="1"/>
        <end position="25"/>
    </location>
</feature>